<gene>
    <name evidence="4" type="ORF">F0U60_30785</name>
</gene>
<evidence type="ECO:0000259" key="2">
    <source>
        <dbReference type="PROSITE" id="PS50943"/>
    </source>
</evidence>
<dbReference type="InterPro" id="IPR050807">
    <property type="entry name" value="TransReg_Diox_bact_type"/>
</dbReference>
<dbReference type="Proteomes" id="UP001611383">
    <property type="component" value="Chromosome"/>
</dbReference>
<evidence type="ECO:0000259" key="3">
    <source>
        <dbReference type="PROSITE" id="PS51094"/>
    </source>
</evidence>
<keyword evidence="5" id="KW-1185">Reference proteome</keyword>
<dbReference type="Pfam" id="PF00359">
    <property type="entry name" value="PTS_EIIA_2"/>
    <property type="match status" value="1"/>
</dbReference>
<dbReference type="InterPro" id="IPR016152">
    <property type="entry name" value="PTrfase/Anion_transptr"/>
</dbReference>
<protein>
    <submittedName>
        <fullName evidence="4">Helix-turn-helix domain-containing protein</fullName>
    </submittedName>
</protein>
<dbReference type="PANTHER" id="PTHR46797">
    <property type="entry name" value="HTH-TYPE TRANSCRIPTIONAL REGULATOR"/>
    <property type="match status" value="1"/>
</dbReference>
<dbReference type="EMBL" id="CP043494">
    <property type="protein sequence ID" value="WNG48039.1"/>
    <property type="molecule type" value="Genomic_DNA"/>
</dbReference>
<organism evidence="4 5">
    <name type="scientific">Archangium minus</name>
    <dbReference type="NCBI Taxonomy" id="83450"/>
    <lineage>
        <taxon>Bacteria</taxon>
        <taxon>Pseudomonadati</taxon>
        <taxon>Myxococcota</taxon>
        <taxon>Myxococcia</taxon>
        <taxon>Myxococcales</taxon>
        <taxon>Cystobacterineae</taxon>
        <taxon>Archangiaceae</taxon>
        <taxon>Archangium</taxon>
    </lineage>
</organism>
<evidence type="ECO:0000256" key="1">
    <source>
        <dbReference type="ARBA" id="ARBA00023125"/>
    </source>
</evidence>
<accession>A0ABY9WY06</accession>
<evidence type="ECO:0000313" key="4">
    <source>
        <dbReference type="EMBL" id="WNG48039.1"/>
    </source>
</evidence>
<dbReference type="Pfam" id="PF13560">
    <property type="entry name" value="HTH_31"/>
    <property type="match status" value="1"/>
</dbReference>
<dbReference type="Gene3D" id="3.40.930.10">
    <property type="entry name" value="Mannitol-specific EII, Chain A"/>
    <property type="match status" value="1"/>
</dbReference>
<dbReference type="PROSITE" id="PS50943">
    <property type="entry name" value="HTH_CROC1"/>
    <property type="match status" value="1"/>
</dbReference>
<dbReference type="PROSITE" id="PS51094">
    <property type="entry name" value="PTS_EIIA_TYPE_2"/>
    <property type="match status" value="1"/>
</dbReference>
<dbReference type="SUPFAM" id="SSF47413">
    <property type="entry name" value="lambda repressor-like DNA-binding domains"/>
    <property type="match status" value="1"/>
</dbReference>
<dbReference type="PANTHER" id="PTHR46797:SF1">
    <property type="entry name" value="METHYLPHOSPHONATE SYNTHASE"/>
    <property type="match status" value="1"/>
</dbReference>
<dbReference type="SUPFAM" id="SSF55804">
    <property type="entry name" value="Phoshotransferase/anion transport protein"/>
    <property type="match status" value="1"/>
</dbReference>
<dbReference type="InterPro" id="IPR010982">
    <property type="entry name" value="Lambda_DNA-bd_dom_sf"/>
</dbReference>
<evidence type="ECO:0000313" key="5">
    <source>
        <dbReference type="Proteomes" id="UP001611383"/>
    </source>
</evidence>
<dbReference type="RefSeq" id="WP_395805062.1">
    <property type="nucleotide sequence ID" value="NZ_CP043494.1"/>
</dbReference>
<reference evidence="4 5" key="1">
    <citation type="submission" date="2019-08" db="EMBL/GenBank/DDBJ databases">
        <title>Archangium and Cystobacter genomes.</title>
        <authorList>
            <person name="Chen I.-C.K."/>
            <person name="Wielgoss S."/>
        </authorList>
    </citation>
    <scope>NUCLEOTIDE SEQUENCE [LARGE SCALE GENOMIC DNA]</scope>
    <source>
        <strain evidence="4 5">Cbm 6</strain>
    </source>
</reference>
<sequence length="273" mass="29582">MHLGATLRLLRVDAGLSLRDLARRIGVSSAYLSRVENGLDAVPTPERLAAIARELDVPPLLLMDISHRVSPFVASYLEQEPGAGSLFLDIARRRLSGTQLARLRELLDSEFPVRAATGREEPAPALAPLLAPERMVLRLTCAALDDALDVAAGRFGPACPRLGAAQVMAELKRREKDASSAVGSGVMVPHAFVAETPPMATLVTLAEPLQAETPDGSPLRLLIVLIGEERGRMRLMRLAHMARLASRGLAERLLDAQHPQQVIERLAEMEALR</sequence>
<keyword evidence="1" id="KW-0238">DNA-binding</keyword>
<proteinExistence type="predicted"/>
<dbReference type="Gene3D" id="1.10.260.40">
    <property type="entry name" value="lambda repressor-like DNA-binding domains"/>
    <property type="match status" value="1"/>
</dbReference>
<dbReference type="SMART" id="SM00530">
    <property type="entry name" value="HTH_XRE"/>
    <property type="match status" value="1"/>
</dbReference>
<dbReference type="InterPro" id="IPR002178">
    <property type="entry name" value="PTS_EIIA_type-2_dom"/>
</dbReference>
<feature type="domain" description="PTS EIIA type-2" evidence="3">
    <location>
        <begin position="128"/>
        <end position="269"/>
    </location>
</feature>
<dbReference type="CDD" id="cd00093">
    <property type="entry name" value="HTH_XRE"/>
    <property type="match status" value="1"/>
</dbReference>
<name>A0ABY9WY06_9BACT</name>
<dbReference type="InterPro" id="IPR001387">
    <property type="entry name" value="Cro/C1-type_HTH"/>
</dbReference>
<feature type="domain" description="HTH cro/C1-type" evidence="2">
    <location>
        <begin position="7"/>
        <end position="62"/>
    </location>
</feature>